<evidence type="ECO:0000313" key="1">
    <source>
        <dbReference type="EMBL" id="GMT34837.1"/>
    </source>
</evidence>
<organism evidence="1 2">
    <name type="scientific">Pristionchus fissidentatus</name>
    <dbReference type="NCBI Taxonomy" id="1538716"/>
    <lineage>
        <taxon>Eukaryota</taxon>
        <taxon>Metazoa</taxon>
        <taxon>Ecdysozoa</taxon>
        <taxon>Nematoda</taxon>
        <taxon>Chromadorea</taxon>
        <taxon>Rhabditida</taxon>
        <taxon>Rhabditina</taxon>
        <taxon>Diplogasteromorpha</taxon>
        <taxon>Diplogasteroidea</taxon>
        <taxon>Neodiplogasteridae</taxon>
        <taxon>Pristionchus</taxon>
    </lineage>
</organism>
<keyword evidence="2" id="KW-1185">Reference proteome</keyword>
<name>A0AAV5WS33_9BILA</name>
<evidence type="ECO:0000313" key="2">
    <source>
        <dbReference type="Proteomes" id="UP001432322"/>
    </source>
</evidence>
<accession>A0AAV5WS33</accession>
<comment type="caution">
    <text evidence="1">The sequence shown here is derived from an EMBL/GenBank/DDBJ whole genome shotgun (WGS) entry which is preliminary data.</text>
</comment>
<feature type="non-terminal residue" evidence="1">
    <location>
        <position position="67"/>
    </location>
</feature>
<reference evidence="1" key="1">
    <citation type="submission" date="2023-10" db="EMBL/GenBank/DDBJ databases">
        <title>Genome assembly of Pristionchus species.</title>
        <authorList>
            <person name="Yoshida K."/>
            <person name="Sommer R.J."/>
        </authorList>
    </citation>
    <scope>NUCLEOTIDE SEQUENCE</scope>
    <source>
        <strain evidence="1">RS5133</strain>
    </source>
</reference>
<proteinExistence type="predicted"/>
<feature type="non-terminal residue" evidence="1">
    <location>
        <position position="1"/>
    </location>
</feature>
<dbReference type="Proteomes" id="UP001432322">
    <property type="component" value="Unassembled WGS sequence"/>
</dbReference>
<dbReference type="EMBL" id="BTSY01000006">
    <property type="protein sequence ID" value="GMT34837.1"/>
    <property type="molecule type" value="Genomic_DNA"/>
</dbReference>
<sequence>TRIDIGNETDCDKHHRCANRHSYTIFEEQLTCVGPCHRHIYHTTPDRIVHWRRRSLQDPCRFSVGRG</sequence>
<gene>
    <name evidence="1" type="ORF">PFISCL1PPCAC_26134</name>
</gene>
<dbReference type="AlphaFoldDB" id="A0AAV5WS33"/>
<protein>
    <submittedName>
        <fullName evidence="1">Uncharacterized protein</fullName>
    </submittedName>
</protein>